<accession>A0ABP0Y2K6</accession>
<reference evidence="1 2" key="1">
    <citation type="submission" date="2024-03" db="EMBL/GenBank/DDBJ databases">
        <authorList>
            <person name="Gkanogiannis A."/>
            <person name="Becerra Lopez-Lavalle L."/>
        </authorList>
    </citation>
    <scope>NUCLEOTIDE SEQUENCE [LARGE SCALE GENOMIC DNA]</scope>
</reference>
<proteinExistence type="predicted"/>
<dbReference type="Proteomes" id="UP001642487">
    <property type="component" value="Chromosome 2"/>
</dbReference>
<evidence type="ECO:0000313" key="1">
    <source>
        <dbReference type="EMBL" id="CAK9314619.1"/>
    </source>
</evidence>
<evidence type="ECO:0000313" key="2">
    <source>
        <dbReference type="Proteomes" id="UP001642487"/>
    </source>
</evidence>
<name>A0ABP0Y2K6_9ROSI</name>
<protein>
    <submittedName>
        <fullName evidence="1">Uncharacterized protein</fullName>
    </submittedName>
</protein>
<dbReference type="EMBL" id="OZ021736">
    <property type="protein sequence ID" value="CAK9314619.1"/>
    <property type="molecule type" value="Genomic_DNA"/>
</dbReference>
<organism evidence="1 2">
    <name type="scientific">Citrullus colocynthis</name>
    <name type="common">colocynth</name>
    <dbReference type="NCBI Taxonomy" id="252529"/>
    <lineage>
        <taxon>Eukaryota</taxon>
        <taxon>Viridiplantae</taxon>
        <taxon>Streptophyta</taxon>
        <taxon>Embryophyta</taxon>
        <taxon>Tracheophyta</taxon>
        <taxon>Spermatophyta</taxon>
        <taxon>Magnoliopsida</taxon>
        <taxon>eudicotyledons</taxon>
        <taxon>Gunneridae</taxon>
        <taxon>Pentapetalae</taxon>
        <taxon>rosids</taxon>
        <taxon>fabids</taxon>
        <taxon>Cucurbitales</taxon>
        <taxon>Cucurbitaceae</taxon>
        <taxon>Benincaseae</taxon>
        <taxon>Citrullus</taxon>
    </lineage>
</organism>
<sequence>MAILREFHMGSTCTCPYMTPAPKAAKPSILILSINPRSQDFSDSKPTDFLILRADFSLNQNARGLKAGLWWLISIKEKPGGAPNLWFFRGMPKNDTYPSQFFLKHL</sequence>
<gene>
    <name evidence="1" type="ORF">CITCOLO1_LOCUS6381</name>
</gene>
<keyword evidence="2" id="KW-1185">Reference proteome</keyword>